<comment type="caution">
    <text evidence="9">Lacks conserved residue(s) required for the propagation of feature annotation.</text>
</comment>
<dbReference type="SUPFAM" id="SSF57424">
    <property type="entry name" value="LDL receptor-like module"/>
    <property type="match status" value="2"/>
</dbReference>
<keyword evidence="4" id="KW-0677">Repeat</keyword>
<feature type="disulfide bond" evidence="9">
    <location>
        <begin position="93"/>
        <end position="108"/>
    </location>
</feature>
<feature type="disulfide bond" evidence="9">
    <location>
        <begin position="75"/>
        <end position="87"/>
    </location>
</feature>
<evidence type="ECO:0000313" key="11">
    <source>
        <dbReference type="EMBL" id="ENN77209.1"/>
    </source>
</evidence>
<evidence type="ECO:0000256" key="9">
    <source>
        <dbReference type="PROSITE-ProRule" id="PRU00124"/>
    </source>
</evidence>
<dbReference type="GO" id="GO:0016192">
    <property type="term" value="P:vesicle-mediated transport"/>
    <property type="evidence" value="ECO:0007669"/>
    <property type="project" value="UniProtKB-ARBA"/>
</dbReference>
<keyword evidence="6" id="KW-0472">Membrane</keyword>
<keyword evidence="5" id="KW-1133">Transmembrane helix</keyword>
<feature type="region of interest" description="Disordered" evidence="10">
    <location>
        <begin position="1"/>
        <end position="28"/>
    </location>
</feature>
<keyword evidence="8" id="KW-0325">Glycoprotein</keyword>
<dbReference type="InterPro" id="IPR050685">
    <property type="entry name" value="LDLR"/>
</dbReference>
<gene>
    <name evidence="11" type="ORF">YQE_06346</name>
</gene>
<sequence>MPYPSVSGRSEAGSHRQRLNNVTPSASAPARFAHITRKHSQRSFSLELRLSALQNCLPAPGTETPQSLPRPEEHCLPGQIRCRDGGCTTGVRCDRQYDCEDGTDEESCEYCRIGEFRCLSGLCVDERLRCDGLADCLDGSDEENCGMLGLEALDSP</sequence>
<feature type="disulfide bond" evidence="9">
    <location>
        <begin position="118"/>
        <end position="136"/>
    </location>
</feature>
<evidence type="ECO:0000256" key="2">
    <source>
        <dbReference type="ARBA" id="ARBA00004308"/>
    </source>
</evidence>
<evidence type="ECO:0000256" key="3">
    <source>
        <dbReference type="ARBA" id="ARBA00022692"/>
    </source>
</evidence>
<dbReference type="HOGENOM" id="CLU_1688560_0_0_1"/>
<evidence type="ECO:0000256" key="1">
    <source>
        <dbReference type="ARBA" id="ARBA00004167"/>
    </source>
</evidence>
<dbReference type="FunFam" id="4.10.400.10:FF:000065">
    <property type="entry name" value="Transmembrane protease serine 7"/>
    <property type="match status" value="1"/>
</dbReference>
<dbReference type="InterPro" id="IPR002172">
    <property type="entry name" value="LDrepeatLR_classA_rpt"/>
</dbReference>
<dbReference type="InterPro" id="IPR023415">
    <property type="entry name" value="LDLR_class-A_CS"/>
</dbReference>
<dbReference type="Pfam" id="PF00057">
    <property type="entry name" value="Ldl_recept_a"/>
    <property type="match status" value="1"/>
</dbReference>
<dbReference type="AlphaFoldDB" id="N6TAB2"/>
<protein>
    <submittedName>
        <fullName evidence="11">Uncharacterized protein</fullName>
    </submittedName>
</protein>
<evidence type="ECO:0000256" key="10">
    <source>
        <dbReference type="SAM" id="MobiDB-lite"/>
    </source>
</evidence>
<dbReference type="EMBL" id="KB740949">
    <property type="protein sequence ID" value="ENN77209.1"/>
    <property type="molecule type" value="Genomic_DNA"/>
</dbReference>
<dbReference type="GO" id="GO:0005886">
    <property type="term" value="C:plasma membrane"/>
    <property type="evidence" value="ECO:0007669"/>
    <property type="project" value="TreeGrafter"/>
</dbReference>
<organism evidence="11">
    <name type="scientific">Dendroctonus ponderosae</name>
    <name type="common">Mountain pine beetle</name>
    <dbReference type="NCBI Taxonomy" id="77166"/>
    <lineage>
        <taxon>Eukaryota</taxon>
        <taxon>Metazoa</taxon>
        <taxon>Ecdysozoa</taxon>
        <taxon>Arthropoda</taxon>
        <taxon>Hexapoda</taxon>
        <taxon>Insecta</taxon>
        <taxon>Pterygota</taxon>
        <taxon>Neoptera</taxon>
        <taxon>Endopterygota</taxon>
        <taxon>Coleoptera</taxon>
        <taxon>Polyphaga</taxon>
        <taxon>Cucujiformia</taxon>
        <taxon>Curculionidae</taxon>
        <taxon>Scolytinae</taxon>
        <taxon>Dendroctonus</taxon>
    </lineage>
</organism>
<dbReference type="SMART" id="SM00192">
    <property type="entry name" value="LDLa"/>
    <property type="match status" value="2"/>
</dbReference>
<dbReference type="PANTHER" id="PTHR24270">
    <property type="entry name" value="LOW-DENSITY LIPOPROTEIN RECEPTOR-RELATED"/>
    <property type="match status" value="1"/>
</dbReference>
<evidence type="ECO:0000256" key="7">
    <source>
        <dbReference type="ARBA" id="ARBA00023157"/>
    </source>
</evidence>
<evidence type="ECO:0000256" key="8">
    <source>
        <dbReference type="ARBA" id="ARBA00023180"/>
    </source>
</evidence>
<keyword evidence="7 9" id="KW-1015">Disulfide bond</keyword>
<dbReference type="GO" id="GO:0012505">
    <property type="term" value="C:endomembrane system"/>
    <property type="evidence" value="ECO:0007669"/>
    <property type="project" value="UniProtKB-SubCell"/>
</dbReference>
<dbReference type="PROSITE" id="PS50068">
    <property type="entry name" value="LDLRA_2"/>
    <property type="match status" value="2"/>
</dbReference>
<accession>N6TAB2</accession>
<feature type="non-terminal residue" evidence="11">
    <location>
        <position position="1"/>
    </location>
</feature>
<dbReference type="PROSITE" id="PS01209">
    <property type="entry name" value="LDLRA_1"/>
    <property type="match status" value="1"/>
</dbReference>
<reference evidence="11" key="1">
    <citation type="journal article" date="2013" name="Genome Biol.">
        <title>Draft genome of the mountain pine beetle, Dendroctonus ponderosae Hopkins, a major forest pest.</title>
        <authorList>
            <person name="Keeling C.I."/>
            <person name="Yuen M.M."/>
            <person name="Liao N.Y."/>
            <person name="Docking T.R."/>
            <person name="Chan S.K."/>
            <person name="Taylor G.A."/>
            <person name="Palmquist D.L."/>
            <person name="Jackman S.D."/>
            <person name="Nguyen A."/>
            <person name="Li M."/>
            <person name="Henderson H."/>
            <person name="Janes J.K."/>
            <person name="Zhao Y."/>
            <person name="Pandoh P."/>
            <person name="Moore R."/>
            <person name="Sperling F.A."/>
            <person name="Huber D.P."/>
            <person name="Birol I."/>
            <person name="Jones S.J."/>
            <person name="Bohlmann J."/>
        </authorList>
    </citation>
    <scope>NUCLEOTIDE SEQUENCE</scope>
</reference>
<dbReference type="Gene3D" id="4.10.400.10">
    <property type="entry name" value="Low-density Lipoprotein Receptor"/>
    <property type="match status" value="2"/>
</dbReference>
<name>N6TAB2_DENPD</name>
<evidence type="ECO:0000256" key="6">
    <source>
        <dbReference type="ARBA" id="ARBA00023136"/>
    </source>
</evidence>
<keyword evidence="3" id="KW-0812">Transmembrane</keyword>
<evidence type="ECO:0000256" key="4">
    <source>
        <dbReference type="ARBA" id="ARBA00022737"/>
    </source>
</evidence>
<feature type="disulfide bond" evidence="9">
    <location>
        <begin position="130"/>
        <end position="145"/>
    </location>
</feature>
<dbReference type="CDD" id="cd00112">
    <property type="entry name" value="LDLa"/>
    <property type="match status" value="2"/>
</dbReference>
<proteinExistence type="predicted"/>
<dbReference type="OMA" id="EESCEYC"/>
<comment type="subcellular location">
    <subcellularLocation>
        <location evidence="2">Endomembrane system</location>
    </subcellularLocation>
    <subcellularLocation>
        <location evidence="1">Membrane</location>
        <topology evidence="1">Single-pass membrane protein</topology>
    </subcellularLocation>
</comment>
<evidence type="ECO:0000256" key="5">
    <source>
        <dbReference type="ARBA" id="ARBA00022989"/>
    </source>
</evidence>
<dbReference type="InterPro" id="IPR036055">
    <property type="entry name" value="LDL_receptor-like_sf"/>
</dbReference>
<feature type="disulfide bond" evidence="9">
    <location>
        <begin position="111"/>
        <end position="123"/>
    </location>
</feature>
<dbReference type="PRINTS" id="PR00261">
    <property type="entry name" value="LDLRECEPTOR"/>
</dbReference>